<protein>
    <submittedName>
        <fullName evidence="3">XRE family transcriptional regulator</fullName>
    </submittedName>
</protein>
<dbReference type="CDD" id="cd00093">
    <property type="entry name" value="HTH_XRE"/>
    <property type="match status" value="1"/>
</dbReference>
<reference evidence="3 5" key="1">
    <citation type="journal article" date="2015" name="Genome Announc.">
        <title>Complete Genome Sequence of Clavibacter michiganensis subsp. insidiosus R1-1 Using PacBio Single-Molecule Real-Time Technology.</title>
        <authorList>
            <person name="Lu Y."/>
            <person name="Samac D.A."/>
            <person name="Glazebrook J."/>
            <person name="Ishimaru C.A."/>
        </authorList>
    </citation>
    <scope>NUCLEOTIDE SEQUENCE [LARGE SCALE GENOMIC DNA]</scope>
    <source>
        <strain evidence="3 5">R1-1</strain>
    </source>
</reference>
<dbReference type="SMART" id="SM00530">
    <property type="entry name" value="HTH_XRE"/>
    <property type="match status" value="1"/>
</dbReference>
<evidence type="ECO:0000313" key="3">
    <source>
        <dbReference type="EMBL" id="AJW80548.1"/>
    </source>
</evidence>
<sequence>MHETRVADLRRERGWTQGRLAAASGITVRTVQRLEAGNDSSLETLSLVARAFDVPVRELFATAPADDYGQTVVALDARAEEQQERRDAVTDGVRSLFAGFGVLLTLGVVFSIAADVLPNLAIVVVPAYWAGGLMLANAASLFLLSPRLDRAYPLSRDRGGRRARMPRRRIR</sequence>
<keyword evidence="1" id="KW-0812">Transmembrane</keyword>
<dbReference type="RefSeq" id="WP_045530480.1">
    <property type="nucleotide sequence ID" value="NZ_CP011043.1"/>
</dbReference>
<dbReference type="EMBL" id="QWEA01000918">
    <property type="protein sequence ID" value="RIJ10809.1"/>
    <property type="molecule type" value="Genomic_DNA"/>
</dbReference>
<dbReference type="InterPro" id="IPR001387">
    <property type="entry name" value="Cro/C1-type_HTH"/>
</dbReference>
<evidence type="ECO:0000259" key="2">
    <source>
        <dbReference type="PROSITE" id="PS50943"/>
    </source>
</evidence>
<dbReference type="GO" id="GO:0003677">
    <property type="term" value="F:DNA binding"/>
    <property type="evidence" value="ECO:0007669"/>
    <property type="project" value="InterPro"/>
</dbReference>
<feature type="transmembrane region" description="Helical" evidence="1">
    <location>
        <begin position="120"/>
        <end position="144"/>
    </location>
</feature>
<evidence type="ECO:0000313" key="5">
    <source>
        <dbReference type="Proteomes" id="UP000032604"/>
    </source>
</evidence>
<dbReference type="PROSITE" id="PS50943">
    <property type="entry name" value="HTH_CROC1"/>
    <property type="match status" value="1"/>
</dbReference>
<keyword evidence="1" id="KW-1133">Transmembrane helix</keyword>
<dbReference type="KEGG" id="cmh:VO01_11525"/>
<dbReference type="Proteomes" id="UP000266634">
    <property type="component" value="Unassembled WGS sequence"/>
</dbReference>
<dbReference type="SUPFAM" id="SSF47413">
    <property type="entry name" value="lambda repressor-like DNA-binding domains"/>
    <property type="match status" value="1"/>
</dbReference>
<evidence type="ECO:0000256" key="1">
    <source>
        <dbReference type="SAM" id="Phobius"/>
    </source>
</evidence>
<dbReference type="Proteomes" id="UP000032604">
    <property type="component" value="Chromosome"/>
</dbReference>
<name>A0A0D5CLM9_9MICO</name>
<dbReference type="OrthoDB" id="513181at2"/>
<feature type="domain" description="HTH cro/C1-type" evidence="2">
    <location>
        <begin position="6"/>
        <end position="59"/>
    </location>
</feature>
<dbReference type="AlphaFoldDB" id="A0A0D5CLM9"/>
<dbReference type="HOGENOM" id="CLU_105392_0_0_11"/>
<feature type="transmembrane region" description="Helical" evidence="1">
    <location>
        <begin position="95"/>
        <end position="114"/>
    </location>
</feature>
<dbReference type="PATRIC" id="fig|33014.5.peg.2382"/>
<dbReference type="Pfam" id="PF01381">
    <property type="entry name" value="HTH_3"/>
    <property type="match status" value="1"/>
</dbReference>
<dbReference type="InterPro" id="IPR010982">
    <property type="entry name" value="Lambda_DNA-bd_dom_sf"/>
</dbReference>
<gene>
    <name evidence="4" type="ORF">DZF93_15670</name>
    <name evidence="3" type="ORF">VO01_11525</name>
</gene>
<keyword evidence="1" id="KW-0472">Membrane</keyword>
<organism evidence="3 5">
    <name type="scientific">Clavibacter michiganensis subsp. insidiosus</name>
    <dbReference type="NCBI Taxonomy" id="33014"/>
    <lineage>
        <taxon>Bacteria</taxon>
        <taxon>Bacillati</taxon>
        <taxon>Actinomycetota</taxon>
        <taxon>Actinomycetes</taxon>
        <taxon>Micrococcales</taxon>
        <taxon>Microbacteriaceae</taxon>
        <taxon>Clavibacter</taxon>
    </lineage>
</organism>
<dbReference type="EMBL" id="CP011043">
    <property type="protein sequence ID" value="AJW80548.1"/>
    <property type="molecule type" value="Genomic_DNA"/>
</dbReference>
<evidence type="ECO:0000313" key="6">
    <source>
        <dbReference type="Proteomes" id="UP000266634"/>
    </source>
</evidence>
<evidence type="ECO:0000313" key="4">
    <source>
        <dbReference type="EMBL" id="RIJ10809.1"/>
    </source>
</evidence>
<proteinExistence type="predicted"/>
<dbReference type="Gene3D" id="1.10.260.40">
    <property type="entry name" value="lambda repressor-like DNA-binding domains"/>
    <property type="match status" value="1"/>
</dbReference>
<accession>A0A0D5CLM9</accession>
<reference evidence="4 6" key="2">
    <citation type="submission" date="2018-08" db="EMBL/GenBank/DDBJ databases">
        <title>Genome Sequence of Clavibacter michiganensis Subspecies type strains, and the Atypical Peach-Colored Strains Isolated from Tomato.</title>
        <authorList>
            <person name="Osdaghi E."/>
            <person name="Portier P."/>
            <person name="Briand M."/>
            <person name="Jacques M.-A."/>
        </authorList>
    </citation>
    <scope>NUCLEOTIDE SEQUENCE [LARGE SCALE GENOMIC DNA]</scope>
    <source>
        <strain evidence="4 6">CFBP 6488</strain>
    </source>
</reference>